<accession>A0A2K9LUF3</accession>
<dbReference type="AlphaFoldDB" id="A0A2K9LUF3"/>
<gene>
    <name evidence="1" type="ORF">SMONO_v1c04300</name>
</gene>
<dbReference type="KEGG" id="smoo:SMONO_v1c04300"/>
<reference evidence="1 2" key="1">
    <citation type="submission" date="2017-12" db="EMBL/GenBank/DDBJ databases">
        <title>Complete genome sequence of Spiroplasma monobiae MQ-1 (ATCC 33825).</title>
        <authorList>
            <person name="Tsai Y.-M."/>
            <person name="Lo W.-S."/>
            <person name="Wu P.-S."/>
            <person name="Cho S.-T."/>
            <person name="Kuo C.-H."/>
        </authorList>
    </citation>
    <scope>NUCLEOTIDE SEQUENCE [LARGE SCALE GENOMIC DNA]</scope>
    <source>
        <strain evidence="1 2">MQ-1</strain>
    </source>
</reference>
<dbReference type="Proteomes" id="UP000234790">
    <property type="component" value="Chromosome"/>
</dbReference>
<organism evidence="1 2">
    <name type="scientific">Spiroplasma monobiae MQ-1</name>
    <dbReference type="NCBI Taxonomy" id="1336748"/>
    <lineage>
        <taxon>Bacteria</taxon>
        <taxon>Bacillati</taxon>
        <taxon>Mycoplasmatota</taxon>
        <taxon>Mollicutes</taxon>
        <taxon>Entomoplasmatales</taxon>
        <taxon>Spiroplasmataceae</taxon>
        <taxon>Spiroplasma</taxon>
    </lineage>
</organism>
<proteinExistence type="predicted"/>
<protein>
    <submittedName>
        <fullName evidence="1">Uncharacterized protein</fullName>
    </submittedName>
</protein>
<evidence type="ECO:0000313" key="1">
    <source>
        <dbReference type="EMBL" id="AUM62679.1"/>
    </source>
</evidence>
<keyword evidence="2" id="KW-1185">Reference proteome</keyword>
<dbReference type="OrthoDB" id="389317at2"/>
<dbReference type="EMBL" id="CP025543">
    <property type="protein sequence ID" value="AUM62679.1"/>
    <property type="molecule type" value="Genomic_DNA"/>
</dbReference>
<dbReference type="RefSeq" id="WP_101780736.1">
    <property type="nucleotide sequence ID" value="NZ_CP025543.1"/>
</dbReference>
<name>A0A2K9LUF3_SPISQ</name>
<evidence type="ECO:0000313" key="2">
    <source>
        <dbReference type="Proteomes" id="UP000234790"/>
    </source>
</evidence>
<sequence>MQRIVDRNYFLDKLSKDREINDLISKQSDKENLSFFENLKELRRILHLKNQTDRKIINEYNKLIVIPTGTEETLIRELNQFNKEMYKDLPEHYTLDFGVELSKENKPVNKRQTNLKTDYKKNILNLSNPYIQESSVVLDETSDVLNKTSIDPFLEKTIQDFETLLLNQPVDNKDKESYIDKILEEENYTSEVLKDDEEIYVESIEQKEKMISDIRDSLTNGNYGKLNLNKPISLSTTKYMKKLESLKKGFVKTYGSELFKKISEWVQQEDALYENVERSRKISSLRKQKLSFNKKRKFNVKTKRKF</sequence>